<sequence length="254" mass="29138">MTGVESYLTPRFLQDVRGFWFEQLENEDDLVLPTQEHVKRWFVGGKKLDNICLERFAPTLAAIYASGLTTGDDILSITNPSDPLDWLSLIIILDQLPRNCYRGEAAAVVFDFFDPIGRQIALAAIERGVNMQPEIRWRLAYRIWFFLPLMHSEIAADHEKAMEGYTLAEKDVDELITSEDDSSDTDKYHNMARKIIKENATAAKTLIQMHMGFEKRHQVIIQQFGRYPHRNKVLGREPTKAEAEYLQNGGETFG</sequence>
<keyword evidence="2" id="KW-1185">Reference proteome</keyword>
<name>A0AA38S295_9PEZI</name>
<dbReference type="Gene3D" id="1.20.58.320">
    <property type="entry name" value="TPR-like"/>
    <property type="match status" value="1"/>
</dbReference>
<organism evidence="1 2">
    <name type="scientific">Pleurostoma richardsiae</name>
    <dbReference type="NCBI Taxonomy" id="41990"/>
    <lineage>
        <taxon>Eukaryota</taxon>
        <taxon>Fungi</taxon>
        <taxon>Dikarya</taxon>
        <taxon>Ascomycota</taxon>
        <taxon>Pezizomycotina</taxon>
        <taxon>Sordariomycetes</taxon>
        <taxon>Sordariomycetidae</taxon>
        <taxon>Calosphaeriales</taxon>
        <taxon>Pleurostomataceae</taxon>
        <taxon>Pleurostoma</taxon>
    </lineage>
</organism>
<proteinExistence type="predicted"/>
<protein>
    <submittedName>
        <fullName evidence="1">MFS sugar transporter</fullName>
    </submittedName>
</protein>
<dbReference type="Proteomes" id="UP001174694">
    <property type="component" value="Unassembled WGS sequence"/>
</dbReference>
<dbReference type="Pfam" id="PF06041">
    <property type="entry name" value="DUF924"/>
    <property type="match status" value="1"/>
</dbReference>
<evidence type="ECO:0000313" key="1">
    <source>
        <dbReference type="EMBL" id="KAJ9149319.1"/>
    </source>
</evidence>
<evidence type="ECO:0000313" key="2">
    <source>
        <dbReference type="Proteomes" id="UP001174694"/>
    </source>
</evidence>
<gene>
    <name evidence="1" type="ORF">NKR23_g4263</name>
</gene>
<dbReference type="Gene3D" id="1.25.40.10">
    <property type="entry name" value="Tetratricopeptide repeat domain"/>
    <property type="match status" value="1"/>
</dbReference>
<keyword evidence="1" id="KW-0813">Transport</keyword>
<accession>A0AA38S295</accession>
<dbReference type="InterPro" id="IPR011990">
    <property type="entry name" value="TPR-like_helical_dom_sf"/>
</dbReference>
<dbReference type="InterPro" id="IPR010323">
    <property type="entry name" value="DUF924"/>
</dbReference>
<dbReference type="EMBL" id="JANBVO010000010">
    <property type="protein sequence ID" value="KAJ9149319.1"/>
    <property type="molecule type" value="Genomic_DNA"/>
</dbReference>
<comment type="caution">
    <text evidence="1">The sequence shown here is derived from an EMBL/GenBank/DDBJ whole genome shotgun (WGS) entry which is preliminary data.</text>
</comment>
<keyword evidence="1" id="KW-0762">Sugar transport</keyword>
<dbReference type="AlphaFoldDB" id="A0AA38S295"/>
<reference evidence="1" key="1">
    <citation type="submission" date="2022-07" db="EMBL/GenBank/DDBJ databases">
        <title>Fungi with potential for degradation of polypropylene.</title>
        <authorList>
            <person name="Gostincar C."/>
        </authorList>
    </citation>
    <scope>NUCLEOTIDE SEQUENCE</scope>
    <source>
        <strain evidence="1">EXF-13308</strain>
    </source>
</reference>
<dbReference type="SUPFAM" id="SSF48452">
    <property type="entry name" value="TPR-like"/>
    <property type="match status" value="1"/>
</dbReference>